<dbReference type="PANTHER" id="PTHR10098">
    <property type="entry name" value="RAPSYN-RELATED"/>
    <property type="match status" value="1"/>
</dbReference>
<reference evidence="3" key="1">
    <citation type="submission" date="2023-08" db="EMBL/GenBank/DDBJ databases">
        <authorList>
            <person name="Chen Y."/>
            <person name="Shah S."/>
            <person name="Dougan E. K."/>
            <person name="Thang M."/>
            <person name="Chan C."/>
        </authorList>
    </citation>
    <scope>NUCLEOTIDE SEQUENCE</scope>
</reference>
<feature type="coiled-coil region" evidence="1">
    <location>
        <begin position="84"/>
        <end position="111"/>
    </location>
</feature>
<dbReference type="Gene3D" id="1.25.40.10">
    <property type="entry name" value="Tetratricopeptide repeat domain"/>
    <property type="match status" value="2"/>
</dbReference>
<dbReference type="EMBL" id="CAUJNA010003288">
    <property type="protein sequence ID" value="CAJ1398072.1"/>
    <property type="molecule type" value="Genomic_DNA"/>
</dbReference>
<feature type="region of interest" description="Disordered" evidence="2">
    <location>
        <begin position="682"/>
        <end position="710"/>
    </location>
</feature>
<dbReference type="InterPro" id="IPR019734">
    <property type="entry name" value="TPR_rpt"/>
</dbReference>
<keyword evidence="1" id="KW-0175">Coiled coil</keyword>
<feature type="compositionally biased region" description="Basic residues" evidence="2">
    <location>
        <begin position="682"/>
        <end position="694"/>
    </location>
</feature>
<dbReference type="Proteomes" id="UP001178507">
    <property type="component" value="Unassembled WGS sequence"/>
</dbReference>
<evidence type="ECO:0000313" key="3">
    <source>
        <dbReference type="EMBL" id="CAJ1398072.1"/>
    </source>
</evidence>
<evidence type="ECO:0000313" key="4">
    <source>
        <dbReference type="Proteomes" id="UP001178507"/>
    </source>
</evidence>
<evidence type="ECO:0000256" key="1">
    <source>
        <dbReference type="SAM" id="Coils"/>
    </source>
</evidence>
<accession>A0AA36J1V1</accession>
<dbReference type="SUPFAM" id="SSF48452">
    <property type="entry name" value="TPR-like"/>
    <property type="match status" value="3"/>
</dbReference>
<feature type="coiled-coil region" evidence="1">
    <location>
        <begin position="241"/>
        <end position="301"/>
    </location>
</feature>
<protein>
    <submittedName>
        <fullName evidence="3">Uncharacterized protein</fullName>
    </submittedName>
</protein>
<gene>
    <name evidence="3" type="ORF">EVOR1521_LOCUS21950</name>
</gene>
<organism evidence="3 4">
    <name type="scientific">Effrenium voratum</name>
    <dbReference type="NCBI Taxonomy" id="2562239"/>
    <lineage>
        <taxon>Eukaryota</taxon>
        <taxon>Sar</taxon>
        <taxon>Alveolata</taxon>
        <taxon>Dinophyceae</taxon>
        <taxon>Suessiales</taxon>
        <taxon>Symbiodiniaceae</taxon>
        <taxon>Effrenium</taxon>
    </lineage>
</organism>
<dbReference type="PANTHER" id="PTHR10098:SF108">
    <property type="entry name" value="TETRATRICOPEPTIDE REPEAT PROTEIN 28"/>
    <property type="match status" value="1"/>
</dbReference>
<keyword evidence="4" id="KW-1185">Reference proteome</keyword>
<name>A0AA36J1V1_9DINO</name>
<sequence>MLTPPVESGILHGEDAVEKAAQAAAACREKGDVVGEATSLLRKSAALQGDDMAALQAAYHALKLFRELGHHAGQAQALHAMAKAQLARRNVDEALNRAAEALRLLRQLGDRNQEVQVVCTATEAALMQGAGRQALAFSLEALTTARKLTDRPLEAQVSCWVARARVACGETEGAAAAAQEALAIYEELGLNAMKLQALEALAAACKARRNPSDAVSCAKRLSAAFAQEGLAEEEGQCSYILASIHHELQDLEAALPAAEEALRCFEAANRTSSQAKAQSLLATLRLESKDFQEALEGARRAALLCSSGRVGREILLTCINTQALALAQLGSFAEALQFLEEQLRQFRSAKDKQGEGRALFMMAQLLQAKGSEEALGRLALAAPLLLESRDRQCEAQAWQLSARIHLEKNDLKKALPAAEMSLAAFRQVGDRRGRAQVAALLAEIQFSLCGLEQGGGSLEEALRAAKESVSLFQDVKDRSVELGYSLHCLANINLALHDWDAALRSAEEALDLFQSLHLPLLETTALLLQSGAFLGAKDFERSRQKAMEALEIYKSAGAMKGAESVDEWLRNLERYATGELNLKTFHGFSMRRKYTAPVAQADERQSIRQPRKLSALQDIDVMTADNTKATRSYIVSYQGLEHRSGVASQQAPASKQKATAAAFSMFQLEEKETDYAIRWVQRRKTKSHSKGKRLHPAEQEKLTVPETSAS</sequence>
<dbReference type="AlphaFoldDB" id="A0AA36J1V1"/>
<dbReference type="SMART" id="SM00028">
    <property type="entry name" value="TPR"/>
    <property type="match status" value="6"/>
</dbReference>
<proteinExistence type="predicted"/>
<evidence type="ECO:0000256" key="2">
    <source>
        <dbReference type="SAM" id="MobiDB-lite"/>
    </source>
</evidence>
<comment type="caution">
    <text evidence="3">The sequence shown here is derived from an EMBL/GenBank/DDBJ whole genome shotgun (WGS) entry which is preliminary data.</text>
</comment>
<dbReference type="InterPro" id="IPR011990">
    <property type="entry name" value="TPR-like_helical_dom_sf"/>
</dbReference>